<name>A0AAF0YC29_9TREE</name>
<keyword evidence="4" id="KW-1185">Reference proteome</keyword>
<dbReference type="Gene3D" id="3.30.1380.20">
    <property type="entry name" value="Trafficking protein particle complex subunit 3"/>
    <property type="match status" value="1"/>
</dbReference>
<dbReference type="PANTHER" id="PTHR12817">
    <property type="entry name" value="TRAFFICKING PROTEIN PARTICLE COMPLEX SUBUNIT 6B"/>
    <property type="match status" value="1"/>
</dbReference>
<dbReference type="InterPro" id="IPR024096">
    <property type="entry name" value="NO_sig/Golgi_transp_ligand-bd"/>
</dbReference>
<dbReference type="Proteomes" id="UP000827549">
    <property type="component" value="Chromosome 5"/>
</dbReference>
<evidence type="ECO:0000256" key="2">
    <source>
        <dbReference type="SAM" id="MobiDB-lite"/>
    </source>
</evidence>
<dbReference type="PANTHER" id="PTHR12817:SF0">
    <property type="entry name" value="GEO08327P1"/>
    <property type="match status" value="1"/>
</dbReference>
<protein>
    <submittedName>
        <fullName evidence="3">Trafficking protein particle complex subunit 6B</fullName>
    </submittedName>
</protein>
<evidence type="ECO:0000313" key="3">
    <source>
        <dbReference type="EMBL" id="WOO83950.1"/>
    </source>
</evidence>
<dbReference type="GO" id="GO:0005801">
    <property type="term" value="C:cis-Golgi network"/>
    <property type="evidence" value="ECO:0007669"/>
    <property type="project" value="TreeGrafter"/>
</dbReference>
<gene>
    <name evidence="3" type="primary">Trappc6b</name>
    <name evidence="3" type="ORF">LOC62_05G007467</name>
</gene>
<sequence length="260" mass="26752">MSRPPSSSTTPHAPIAPIAPAAVHALAAPVPALVDAALPAYLVPAALKALTDSASYAVHRRLEAEREAEGSAEGAFATEAAAAAKGKGKSAAADAVPGIVEEAVVTRMERIGFMVGGFVAEKLTAARAPIASHLDIIKFICKDLFLHVYGKQIDNLRTNHRGVFVLQSHAFPPLAGLSSFRGAAADLEAARVHLVFPQALVQGALARLGMVATVTAESAQLPQCTFQIRTVKHSSGAASQQPPLSAGVPPTPTRQSLGGA</sequence>
<accession>A0AAF0YC29</accession>
<evidence type="ECO:0000256" key="1">
    <source>
        <dbReference type="ARBA" id="ARBA00006218"/>
    </source>
</evidence>
<feature type="region of interest" description="Disordered" evidence="2">
    <location>
        <begin position="236"/>
        <end position="260"/>
    </location>
</feature>
<dbReference type="InterPro" id="IPR007194">
    <property type="entry name" value="TRAPP_component"/>
</dbReference>
<dbReference type="GeneID" id="87810640"/>
<dbReference type="EMBL" id="CP086718">
    <property type="protein sequence ID" value="WOO83950.1"/>
    <property type="molecule type" value="Genomic_DNA"/>
</dbReference>
<dbReference type="Pfam" id="PF04051">
    <property type="entry name" value="TRAPP"/>
    <property type="match status" value="1"/>
</dbReference>
<dbReference type="AlphaFoldDB" id="A0AAF0YC29"/>
<proteinExistence type="inferred from homology"/>
<dbReference type="CDD" id="cd14944">
    <property type="entry name" value="TRAPPC6A_Trs33"/>
    <property type="match status" value="1"/>
</dbReference>
<comment type="similarity">
    <text evidence="1">Belongs to the TRAPP small subunits family. BET3 subfamily.</text>
</comment>
<dbReference type="InterPro" id="IPR037992">
    <property type="entry name" value="TRAPPC6/Trs33"/>
</dbReference>
<reference evidence="3" key="1">
    <citation type="submission" date="2023-10" db="EMBL/GenBank/DDBJ databases">
        <authorList>
            <person name="Noh H."/>
        </authorList>
    </citation>
    <scope>NUCLEOTIDE SEQUENCE</scope>
    <source>
        <strain evidence="3">DUCC4014</strain>
    </source>
</reference>
<dbReference type="RefSeq" id="XP_062629976.1">
    <property type="nucleotide sequence ID" value="XM_062773992.1"/>
</dbReference>
<evidence type="ECO:0000313" key="4">
    <source>
        <dbReference type="Proteomes" id="UP000827549"/>
    </source>
</evidence>
<organism evidence="3 4">
    <name type="scientific">Vanrija pseudolonga</name>
    <dbReference type="NCBI Taxonomy" id="143232"/>
    <lineage>
        <taxon>Eukaryota</taxon>
        <taxon>Fungi</taxon>
        <taxon>Dikarya</taxon>
        <taxon>Basidiomycota</taxon>
        <taxon>Agaricomycotina</taxon>
        <taxon>Tremellomycetes</taxon>
        <taxon>Trichosporonales</taxon>
        <taxon>Trichosporonaceae</taxon>
        <taxon>Vanrija</taxon>
    </lineage>
</organism>
<dbReference type="GO" id="GO:0005802">
    <property type="term" value="C:trans-Golgi network"/>
    <property type="evidence" value="ECO:0007669"/>
    <property type="project" value="TreeGrafter"/>
</dbReference>
<dbReference type="GO" id="GO:0030008">
    <property type="term" value="C:TRAPP complex"/>
    <property type="evidence" value="ECO:0007669"/>
    <property type="project" value="TreeGrafter"/>
</dbReference>
<dbReference type="GO" id="GO:0006888">
    <property type="term" value="P:endoplasmic reticulum to Golgi vesicle-mediated transport"/>
    <property type="evidence" value="ECO:0007669"/>
    <property type="project" value="TreeGrafter"/>
</dbReference>
<dbReference type="SUPFAM" id="SSF111126">
    <property type="entry name" value="Ligand-binding domain in the NO signalling and Golgi transport"/>
    <property type="match status" value="1"/>
</dbReference>